<organism evidence="1 2">
    <name type="scientific">Neobacillus rhizosphaerae</name>
    <dbReference type="NCBI Taxonomy" id="2880965"/>
    <lineage>
        <taxon>Bacteria</taxon>
        <taxon>Bacillati</taxon>
        <taxon>Bacillota</taxon>
        <taxon>Bacilli</taxon>
        <taxon>Bacillales</taxon>
        <taxon>Bacillaceae</taxon>
        <taxon>Neobacillus</taxon>
    </lineage>
</organism>
<dbReference type="InterPro" id="IPR003203">
    <property type="entry name" value="CobU/CobP"/>
</dbReference>
<gene>
    <name evidence="1" type="ORF">BACCIP111895_00089</name>
</gene>
<evidence type="ECO:0000313" key="1">
    <source>
        <dbReference type="EMBL" id="CAH2712956.1"/>
    </source>
</evidence>
<evidence type="ECO:0000313" key="2">
    <source>
        <dbReference type="Proteomes" id="UP000838308"/>
    </source>
</evidence>
<dbReference type="RefSeq" id="WP_248733321.1">
    <property type="nucleotide sequence ID" value="NZ_CALBWS010000001.1"/>
</dbReference>
<evidence type="ECO:0008006" key="3">
    <source>
        <dbReference type="Google" id="ProtNLM"/>
    </source>
</evidence>
<reference evidence="1" key="1">
    <citation type="submission" date="2022-04" db="EMBL/GenBank/DDBJ databases">
        <authorList>
            <person name="Criscuolo A."/>
        </authorList>
    </citation>
    <scope>NUCLEOTIDE SEQUENCE</scope>
    <source>
        <strain evidence="1">CIP111895</strain>
    </source>
</reference>
<comment type="caution">
    <text evidence="1">The sequence shown here is derived from an EMBL/GenBank/DDBJ whole genome shotgun (WGS) entry which is preliminary data.</text>
</comment>
<proteinExistence type="predicted"/>
<sequence length="144" mass="16855">MHFIIGGAFNGKRAWVKKTYQVSKQDNWLSAYNHDPLPTNLMDIEEPVIILEGVELWLKDLTKNYDVNHSREIWNRCKENWLIWEKAGVNRKLVVIGTDITKGIVPLEVENRVWRDVTGWAYQDMAAKSDKVDVIWYGLNQNIK</sequence>
<dbReference type="SUPFAM" id="SSF52540">
    <property type="entry name" value="P-loop containing nucleoside triphosphate hydrolases"/>
    <property type="match status" value="1"/>
</dbReference>
<dbReference type="Proteomes" id="UP000838308">
    <property type="component" value="Unassembled WGS sequence"/>
</dbReference>
<accession>A0ABN8KKL9</accession>
<dbReference type="InterPro" id="IPR027417">
    <property type="entry name" value="P-loop_NTPase"/>
</dbReference>
<protein>
    <recommendedName>
        <fullName evidence="3">Adenosylcobinamide-phosphate guanylyltransferase</fullName>
    </recommendedName>
</protein>
<name>A0ABN8KKL9_9BACI</name>
<dbReference type="Pfam" id="PF02283">
    <property type="entry name" value="CobU"/>
    <property type="match status" value="1"/>
</dbReference>
<dbReference type="EMBL" id="CALBWS010000001">
    <property type="protein sequence ID" value="CAH2712956.1"/>
    <property type="molecule type" value="Genomic_DNA"/>
</dbReference>
<keyword evidence="2" id="KW-1185">Reference proteome</keyword>
<dbReference type="Gene3D" id="3.40.50.300">
    <property type="entry name" value="P-loop containing nucleotide triphosphate hydrolases"/>
    <property type="match status" value="1"/>
</dbReference>